<dbReference type="EMBL" id="GGEC01013132">
    <property type="protein sequence ID" value="MBW93615.1"/>
    <property type="molecule type" value="Transcribed_RNA"/>
</dbReference>
<protein>
    <submittedName>
        <fullName evidence="1">Uncharacterized protein</fullName>
    </submittedName>
</protein>
<organism evidence="1">
    <name type="scientific">Rhizophora mucronata</name>
    <name type="common">Asiatic mangrove</name>
    <dbReference type="NCBI Taxonomy" id="61149"/>
    <lineage>
        <taxon>Eukaryota</taxon>
        <taxon>Viridiplantae</taxon>
        <taxon>Streptophyta</taxon>
        <taxon>Embryophyta</taxon>
        <taxon>Tracheophyta</taxon>
        <taxon>Spermatophyta</taxon>
        <taxon>Magnoliopsida</taxon>
        <taxon>eudicotyledons</taxon>
        <taxon>Gunneridae</taxon>
        <taxon>Pentapetalae</taxon>
        <taxon>rosids</taxon>
        <taxon>fabids</taxon>
        <taxon>Malpighiales</taxon>
        <taxon>Rhizophoraceae</taxon>
        <taxon>Rhizophora</taxon>
    </lineage>
</organism>
<accession>A0A2P2JJK4</accession>
<reference evidence="1" key="1">
    <citation type="submission" date="2018-02" db="EMBL/GenBank/DDBJ databases">
        <title>Rhizophora mucronata_Transcriptome.</title>
        <authorList>
            <person name="Meera S.P."/>
            <person name="Sreeshan A."/>
            <person name="Augustine A."/>
        </authorList>
    </citation>
    <scope>NUCLEOTIDE SEQUENCE</scope>
    <source>
        <tissue evidence="1">Leaf</tissue>
    </source>
</reference>
<evidence type="ECO:0000313" key="1">
    <source>
        <dbReference type="EMBL" id="MBW93615.1"/>
    </source>
</evidence>
<dbReference type="AlphaFoldDB" id="A0A2P2JJK4"/>
<sequence>MLLMMQGKLNSRRMGKGQCCLLMRSIVLTSLNRILSCPSLKMVVLFLWVPPPRTLHFT</sequence>
<proteinExistence type="predicted"/>
<name>A0A2P2JJK4_RHIMU</name>